<feature type="transmembrane region" description="Helical" evidence="5">
    <location>
        <begin position="422"/>
        <end position="450"/>
    </location>
</feature>
<dbReference type="PANTHER" id="PTHR23502:SF30">
    <property type="entry name" value="TRANSPORTER, PUTATIVE (AFU_ORTHOLOGUE AFUA_8G04702)-RELATED"/>
    <property type="match status" value="1"/>
</dbReference>
<dbReference type="Proteomes" id="UP000754883">
    <property type="component" value="Unassembled WGS sequence"/>
</dbReference>
<feature type="transmembrane region" description="Helical" evidence="5">
    <location>
        <begin position="68"/>
        <end position="90"/>
    </location>
</feature>
<protein>
    <recommendedName>
        <fullName evidence="8">Major facilitator superfamily (MFS) profile domain-containing protein</fullName>
    </recommendedName>
</protein>
<proteinExistence type="predicted"/>
<dbReference type="EMBL" id="CABFNO020001387">
    <property type="protein sequence ID" value="CAG9984436.1"/>
    <property type="molecule type" value="Genomic_DNA"/>
</dbReference>
<keyword evidence="4 5" id="KW-0472">Membrane</keyword>
<gene>
    <name evidence="6" type="ORF">CBYS24578_00012196</name>
</gene>
<reference evidence="6 7" key="2">
    <citation type="submission" date="2021-10" db="EMBL/GenBank/DDBJ databases">
        <authorList>
            <person name="Piombo E."/>
        </authorList>
    </citation>
    <scope>NUCLEOTIDE SEQUENCE [LARGE SCALE GENOMIC DNA]</scope>
</reference>
<sequence>MSEKITNPVTVATSADLDSESGIPGTIKLVDAKNELELQESGDVILTPQPTSDPEDPLNWSKWRKLKAIVLSHLYTIAIAWSSAAVYSILVPISVSTGLSVADLNGGSGTMLLFFGWGVLIWQPIAVTYGRRGVFLLSLLGTVAISAWTAHAPSYASWVSTRVLLGLVGAPIEVVPELVVTDLYFTHERGLHIGIYMFCLAGGNYLAAVFCGIINDQMGWQWVMYWCSIINAAAFVLLFFFYEETDYYRHTGFEASGQNLTATNENDTEAAASHKQRKTYLQKLKLFSYISERPNEFWVYTYRPLVMFWTFPIVLWASCYHGVAVLCFNALNATASVILSAEPYNFSSTDVGLAYISPLIGAIIGYRAIWSGKISDYICLRIARNNKEGLREAEYRLWAAIALCIVPPVGLIVWGVGAAQHVHWFGIVFGMGMMGFALTTGGGIMIGYIIDCYKELAGSTMSSLNIMRCTMAFGFGYAVTPWWNSTGTQNTFITWAVLVLVLFASWIPMYIWGKKLRIRSKERYWKQVKSGVGIH</sequence>
<keyword evidence="2 5" id="KW-0812">Transmembrane</keyword>
<evidence type="ECO:0000256" key="5">
    <source>
        <dbReference type="SAM" id="Phobius"/>
    </source>
</evidence>
<dbReference type="AlphaFoldDB" id="A0A9N9UD83"/>
<feature type="transmembrane region" description="Helical" evidence="5">
    <location>
        <begin position="134"/>
        <end position="151"/>
    </location>
</feature>
<feature type="transmembrane region" description="Helical" evidence="5">
    <location>
        <begin position="110"/>
        <end position="127"/>
    </location>
</feature>
<feature type="transmembrane region" description="Helical" evidence="5">
    <location>
        <begin position="353"/>
        <end position="374"/>
    </location>
</feature>
<feature type="transmembrane region" description="Helical" evidence="5">
    <location>
        <begin position="395"/>
        <end position="416"/>
    </location>
</feature>
<comment type="subcellular location">
    <subcellularLocation>
        <location evidence="1">Membrane</location>
        <topology evidence="1">Multi-pass membrane protein</topology>
    </subcellularLocation>
</comment>
<feature type="transmembrane region" description="Helical" evidence="5">
    <location>
        <begin position="193"/>
        <end position="215"/>
    </location>
</feature>
<accession>A0A9N9UD83</accession>
<dbReference type="Gene3D" id="1.20.1250.20">
    <property type="entry name" value="MFS general substrate transporter like domains"/>
    <property type="match status" value="1"/>
</dbReference>
<dbReference type="GO" id="GO:0005886">
    <property type="term" value="C:plasma membrane"/>
    <property type="evidence" value="ECO:0007669"/>
    <property type="project" value="TreeGrafter"/>
</dbReference>
<feature type="transmembrane region" description="Helical" evidence="5">
    <location>
        <begin position="222"/>
        <end position="242"/>
    </location>
</feature>
<evidence type="ECO:0000256" key="1">
    <source>
        <dbReference type="ARBA" id="ARBA00004141"/>
    </source>
</evidence>
<keyword evidence="3 5" id="KW-1133">Transmembrane helix</keyword>
<dbReference type="GO" id="GO:0022857">
    <property type="term" value="F:transmembrane transporter activity"/>
    <property type="evidence" value="ECO:0007669"/>
    <property type="project" value="InterPro"/>
</dbReference>
<feature type="transmembrane region" description="Helical" evidence="5">
    <location>
        <begin position="492"/>
        <end position="513"/>
    </location>
</feature>
<evidence type="ECO:0008006" key="8">
    <source>
        <dbReference type="Google" id="ProtNLM"/>
    </source>
</evidence>
<keyword evidence="7" id="KW-1185">Reference proteome</keyword>
<dbReference type="Pfam" id="PF07690">
    <property type="entry name" value="MFS_1"/>
    <property type="match status" value="1"/>
</dbReference>
<evidence type="ECO:0000313" key="7">
    <source>
        <dbReference type="Proteomes" id="UP000754883"/>
    </source>
</evidence>
<reference evidence="7" key="1">
    <citation type="submission" date="2019-06" db="EMBL/GenBank/DDBJ databases">
        <authorList>
            <person name="Broberg M."/>
        </authorList>
    </citation>
    <scope>NUCLEOTIDE SEQUENCE [LARGE SCALE GENOMIC DNA]</scope>
</reference>
<evidence type="ECO:0000256" key="2">
    <source>
        <dbReference type="ARBA" id="ARBA00022692"/>
    </source>
</evidence>
<evidence type="ECO:0000256" key="4">
    <source>
        <dbReference type="ARBA" id="ARBA00023136"/>
    </source>
</evidence>
<name>A0A9N9UD83_9HYPO</name>
<dbReference type="InterPro" id="IPR011701">
    <property type="entry name" value="MFS"/>
</dbReference>
<dbReference type="OrthoDB" id="5215911at2759"/>
<dbReference type="SUPFAM" id="SSF103473">
    <property type="entry name" value="MFS general substrate transporter"/>
    <property type="match status" value="1"/>
</dbReference>
<evidence type="ECO:0000313" key="6">
    <source>
        <dbReference type="EMBL" id="CAG9984436.1"/>
    </source>
</evidence>
<dbReference type="InterPro" id="IPR036259">
    <property type="entry name" value="MFS_trans_sf"/>
</dbReference>
<dbReference type="PANTHER" id="PTHR23502">
    <property type="entry name" value="MAJOR FACILITATOR SUPERFAMILY"/>
    <property type="match status" value="1"/>
</dbReference>
<evidence type="ECO:0000256" key="3">
    <source>
        <dbReference type="ARBA" id="ARBA00022989"/>
    </source>
</evidence>
<organism evidence="6 7">
    <name type="scientific">Clonostachys byssicola</name>
    <dbReference type="NCBI Taxonomy" id="160290"/>
    <lineage>
        <taxon>Eukaryota</taxon>
        <taxon>Fungi</taxon>
        <taxon>Dikarya</taxon>
        <taxon>Ascomycota</taxon>
        <taxon>Pezizomycotina</taxon>
        <taxon>Sordariomycetes</taxon>
        <taxon>Hypocreomycetidae</taxon>
        <taxon>Hypocreales</taxon>
        <taxon>Bionectriaceae</taxon>
        <taxon>Clonostachys</taxon>
    </lineage>
</organism>
<comment type="caution">
    <text evidence="6">The sequence shown here is derived from an EMBL/GenBank/DDBJ whole genome shotgun (WGS) entry which is preliminary data.</text>
</comment>